<sequence>MGPCTCGPRDVQDRAGRAYTTGRGASLQQGGLRLLGPLSGQHVKGGARTCNRQICTDRRADWLSNVPPLPQNQSHTGNQPGRLRSEWPGRVSVAHSSPKDEKQNSRGGGGGGEAACRKTLPPYRATMKTAAAAAAAPKLYQSGEYCTGTHALQQASGGCHTGLNTGERGGGGGG</sequence>
<feature type="region of interest" description="Disordered" evidence="1">
    <location>
        <begin position="63"/>
        <end position="117"/>
    </location>
</feature>
<dbReference type="AlphaFoldDB" id="A0AAV4DHP9"/>
<feature type="region of interest" description="Disordered" evidence="1">
    <location>
        <begin position="155"/>
        <end position="174"/>
    </location>
</feature>
<evidence type="ECO:0000313" key="2">
    <source>
        <dbReference type="EMBL" id="GFO43753.1"/>
    </source>
</evidence>
<name>A0AAV4DHP9_9GAST</name>
<protein>
    <submittedName>
        <fullName evidence="2">Uncharacterized protein</fullName>
    </submittedName>
</protein>
<evidence type="ECO:0000256" key="1">
    <source>
        <dbReference type="SAM" id="MobiDB-lite"/>
    </source>
</evidence>
<comment type="caution">
    <text evidence="2">The sequence shown here is derived from an EMBL/GenBank/DDBJ whole genome shotgun (WGS) entry which is preliminary data.</text>
</comment>
<accession>A0AAV4DHP9</accession>
<proteinExistence type="predicted"/>
<keyword evidence="3" id="KW-1185">Reference proteome</keyword>
<gene>
    <name evidence="2" type="ORF">PoB_007025800</name>
</gene>
<reference evidence="2 3" key="1">
    <citation type="journal article" date="2021" name="Elife">
        <title>Chloroplast acquisition without the gene transfer in kleptoplastic sea slugs, Plakobranchus ocellatus.</title>
        <authorList>
            <person name="Maeda T."/>
            <person name="Takahashi S."/>
            <person name="Yoshida T."/>
            <person name="Shimamura S."/>
            <person name="Takaki Y."/>
            <person name="Nagai Y."/>
            <person name="Toyoda A."/>
            <person name="Suzuki Y."/>
            <person name="Arimoto A."/>
            <person name="Ishii H."/>
            <person name="Satoh N."/>
            <person name="Nishiyama T."/>
            <person name="Hasebe M."/>
            <person name="Maruyama T."/>
            <person name="Minagawa J."/>
            <person name="Obokata J."/>
            <person name="Shigenobu S."/>
        </authorList>
    </citation>
    <scope>NUCLEOTIDE SEQUENCE [LARGE SCALE GENOMIC DNA]</scope>
</reference>
<dbReference type="EMBL" id="BLXT01007896">
    <property type="protein sequence ID" value="GFO43753.1"/>
    <property type="molecule type" value="Genomic_DNA"/>
</dbReference>
<evidence type="ECO:0000313" key="3">
    <source>
        <dbReference type="Proteomes" id="UP000735302"/>
    </source>
</evidence>
<organism evidence="2 3">
    <name type="scientific">Plakobranchus ocellatus</name>
    <dbReference type="NCBI Taxonomy" id="259542"/>
    <lineage>
        <taxon>Eukaryota</taxon>
        <taxon>Metazoa</taxon>
        <taxon>Spiralia</taxon>
        <taxon>Lophotrochozoa</taxon>
        <taxon>Mollusca</taxon>
        <taxon>Gastropoda</taxon>
        <taxon>Heterobranchia</taxon>
        <taxon>Euthyneura</taxon>
        <taxon>Panpulmonata</taxon>
        <taxon>Sacoglossa</taxon>
        <taxon>Placobranchoidea</taxon>
        <taxon>Plakobranchidae</taxon>
        <taxon>Plakobranchus</taxon>
    </lineage>
</organism>
<dbReference type="Proteomes" id="UP000735302">
    <property type="component" value="Unassembled WGS sequence"/>
</dbReference>